<dbReference type="Proteomes" id="UP000176339">
    <property type="component" value="Unassembled WGS sequence"/>
</dbReference>
<dbReference type="Pfam" id="PF26514">
    <property type="entry name" value="DUF8173"/>
    <property type="match status" value="1"/>
</dbReference>
<feature type="transmembrane region" description="Helical" evidence="1">
    <location>
        <begin position="12"/>
        <end position="37"/>
    </location>
</feature>
<evidence type="ECO:0000313" key="4">
    <source>
        <dbReference type="Proteomes" id="UP000176339"/>
    </source>
</evidence>
<keyword evidence="1" id="KW-0472">Membrane</keyword>
<protein>
    <recommendedName>
        <fullName evidence="2">DUF8173 domain-containing protein</fullName>
    </recommendedName>
</protein>
<reference evidence="3 4" key="1">
    <citation type="journal article" date="2016" name="Nat. Commun.">
        <title>Thousands of microbial genomes shed light on interconnected biogeochemical processes in an aquifer system.</title>
        <authorList>
            <person name="Anantharaman K."/>
            <person name="Brown C.T."/>
            <person name="Hug L.A."/>
            <person name="Sharon I."/>
            <person name="Castelle C.J."/>
            <person name="Probst A.J."/>
            <person name="Thomas B.C."/>
            <person name="Singh A."/>
            <person name="Wilkins M.J."/>
            <person name="Karaoz U."/>
            <person name="Brodie E.L."/>
            <person name="Williams K.H."/>
            <person name="Hubbard S.S."/>
            <person name="Banfield J.F."/>
        </authorList>
    </citation>
    <scope>NUCLEOTIDE SEQUENCE [LARGE SCALE GENOMIC DNA]</scope>
</reference>
<evidence type="ECO:0000259" key="2">
    <source>
        <dbReference type="Pfam" id="PF26514"/>
    </source>
</evidence>
<dbReference type="EMBL" id="MFEN01000019">
    <property type="protein sequence ID" value="OGE84300.1"/>
    <property type="molecule type" value="Genomic_DNA"/>
</dbReference>
<dbReference type="InterPro" id="IPR058486">
    <property type="entry name" value="DUF8173"/>
</dbReference>
<keyword evidence="1" id="KW-0812">Transmembrane</keyword>
<organism evidence="3 4">
    <name type="scientific">Candidatus Doudnabacteria bacterium RIFCSPHIGHO2_01_FULL_49_9</name>
    <dbReference type="NCBI Taxonomy" id="1817827"/>
    <lineage>
        <taxon>Bacteria</taxon>
        <taxon>Candidatus Doudnaibacteriota</taxon>
    </lineage>
</organism>
<feature type="domain" description="DUF8173" evidence="2">
    <location>
        <begin position="4"/>
        <end position="118"/>
    </location>
</feature>
<feature type="transmembrane region" description="Helical" evidence="1">
    <location>
        <begin position="43"/>
        <end position="66"/>
    </location>
</feature>
<proteinExistence type="predicted"/>
<dbReference type="AlphaFoldDB" id="A0A1F5P3V0"/>
<feature type="transmembrane region" description="Helical" evidence="1">
    <location>
        <begin position="78"/>
        <end position="107"/>
    </location>
</feature>
<accession>A0A1F5P3V0</accession>
<gene>
    <name evidence="3" type="ORF">A2846_02055</name>
</gene>
<evidence type="ECO:0000256" key="1">
    <source>
        <dbReference type="SAM" id="Phobius"/>
    </source>
</evidence>
<keyword evidence="1" id="KW-1133">Transmembrane helix</keyword>
<name>A0A1F5P3V0_9BACT</name>
<sequence length="138" mass="14706">MAKSQEKPWHNLGLGLVFAIVLPIIAILALVTVIGLYAGLILLAWLAFVFFMVGILEALLLGTVILKWLKKYDGLRWPALATGALALAVLSLVPVLGTLVCLVLGLISFGAMLSVVKERLASEQVSVNNQPDGTGEQN</sequence>
<comment type="caution">
    <text evidence="3">The sequence shown here is derived from an EMBL/GenBank/DDBJ whole genome shotgun (WGS) entry which is preliminary data.</text>
</comment>
<evidence type="ECO:0000313" key="3">
    <source>
        <dbReference type="EMBL" id="OGE84300.1"/>
    </source>
</evidence>